<reference evidence="2" key="1">
    <citation type="submission" date="2025-08" db="UniProtKB">
        <authorList>
            <consortium name="RefSeq"/>
        </authorList>
    </citation>
    <scope>IDENTIFICATION</scope>
</reference>
<dbReference type="PANTHER" id="PTHR47331">
    <property type="entry name" value="PHD-TYPE DOMAIN-CONTAINING PROTEIN"/>
    <property type="match status" value="1"/>
</dbReference>
<accession>A0ABM1EVM3</accession>
<organism evidence="1 2">
    <name type="scientific">Priapulus caudatus</name>
    <name type="common">Priapulid worm</name>
    <dbReference type="NCBI Taxonomy" id="37621"/>
    <lineage>
        <taxon>Eukaryota</taxon>
        <taxon>Metazoa</taxon>
        <taxon>Ecdysozoa</taxon>
        <taxon>Scalidophora</taxon>
        <taxon>Priapulida</taxon>
        <taxon>Priapulimorpha</taxon>
        <taxon>Priapulimorphida</taxon>
        <taxon>Priapulidae</taxon>
        <taxon>Priapulus</taxon>
    </lineage>
</organism>
<protein>
    <submittedName>
        <fullName evidence="2">Uncharacterized protein LOC106816195</fullName>
    </submittedName>
</protein>
<gene>
    <name evidence="2" type="primary">LOC106816195</name>
</gene>
<dbReference type="RefSeq" id="XP_014676244.1">
    <property type="nucleotide sequence ID" value="XM_014820758.1"/>
</dbReference>
<evidence type="ECO:0000313" key="2">
    <source>
        <dbReference type="RefSeq" id="XP_014676244.1"/>
    </source>
</evidence>
<name>A0ABM1EVM3_PRICU</name>
<dbReference type="GeneID" id="106816195"/>
<keyword evidence="1" id="KW-1185">Reference proteome</keyword>
<proteinExistence type="predicted"/>
<evidence type="ECO:0000313" key="1">
    <source>
        <dbReference type="Proteomes" id="UP000695022"/>
    </source>
</evidence>
<dbReference type="Proteomes" id="UP000695022">
    <property type="component" value="Unplaced"/>
</dbReference>
<sequence length="116" mass="12927">MDDSMDSVDSEADAIELCSQLSQLWSLAGMRARKWLSNSHVVLDSIPPDDRATEIDLNAGHLQSVKTLGVLWESKCDMFGLKPSPPDSEFRFTKRNVLSKVATIFDLLGFLPPYVI</sequence>